<evidence type="ECO:0000313" key="3">
    <source>
        <dbReference type="Proteomes" id="UP001519460"/>
    </source>
</evidence>
<name>A0ABD0L929_9CAEN</name>
<dbReference type="AlphaFoldDB" id="A0ABD0L929"/>
<reference evidence="2 3" key="1">
    <citation type="journal article" date="2023" name="Sci. Data">
        <title>Genome assembly of the Korean intertidal mud-creeper Batillaria attramentaria.</title>
        <authorList>
            <person name="Patra A.K."/>
            <person name="Ho P.T."/>
            <person name="Jun S."/>
            <person name="Lee S.J."/>
            <person name="Kim Y."/>
            <person name="Won Y.J."/>
        </authorList>
    </citation>
    <scope>NUCLEOTIDE SEQUENCE [LARGE SCALE GENOMIC DNA]</scope>
    <source>
        <strain evidence="2">Wonlab-2016</strain>
    </source>
</reference>
<accession>A0ABD0L929</accession>
<protein>
    <submittedName>
        <fullName evidence="2">Uncharacterized protein</fullName>
    </submittedName>
</protein>
<keyword evidence="3" id="KW-1185">Reference proteome</keyword>
<proteinExistence type="predicted"/>
<evidence type="ECO:0000256" key="1">
    <source>
        <dbReference type="SAM" id="MobiDB-lite"/>
    </source>
</evidence>
<sequence length="160" mass="17665">MVLCSLIGRNTFFRTDTTRGREDPQAPKEPPRTQIRYPQAPGRAESGFTVAHGKVQPPNRPLTESAGHIAQTVTAKTVVSPADRAQESPSVFPRLQTLKKKKTGRAFSAAGTRQLLPQFFNAYNIVILSTEMLFYYALKATPPGAAVISRSDQSARRRPR</sequence>
<gene>
    <name evidence="2" type="ORF">BaRGS_00012882</name>
</gene>
<feature type="non-terminal residue" evidence="2">
    <location>
        <position position="160"/>
    </location>
</feature>
<dbReference type="Proteomes" id="UP001519460">
    <property type="component" value="Unassembled WGS sequence"/>
</dbReference>
<dbReference type="EMBL" id="JACVVK020000071">
    <property type="protein sequence ID" value="KAK7495892.1"/>
    <property type="molecule type" value="Genomic_DNA"/>
</dbReference>
<organism evidence="2 3">
    <name type="scientific">Batillaria attramentaria</name>
    <dbReference type="NCBI Taxonomy" id="370345"/>
    <lineage>
        <taxon>Eukaryota</taxon>
        <taxon>Metazoa</taxon>
        <taxon>Spiralia</taxon>
        <taxon>Lophotrochozoa</taxon>
        <taxon>Mollusca</taxon>
        <taxon>Gastropoda</taxon>
        <taxon>Caenogastropoda</taxon>
        <taxon>Sorbeoconcha</taxon>
        <taxon>Cerithioidea</taxon>
        <taxon>Batillariidae</taxon>
        <taxon>Batillaria</taxon>
    </lineage>
</organism>
<feature type="region of interest" description="Disordered" evidence="1">
    <location>
        <begin position="14"/>
        <end position="39"/>
    </location>
</feature>
<evidence type="ECO:0000313" key="2">
    <source>
        <dbReference type="EMBL" id="KAK7495892.1"/>
    </source>
</evidence>
<comment type="caution">
    <text evidence="2">The sequence shown here is derived from an EMBL/GenBank/DDBJ whole genome shotgun (WGS) entry which is preliminary data.</text>
</comment>
<feature type="compositionally biased region" description="Basic and acidic residues" evidence="1">
    <location>
        <begin position="16"/>
        <end position="31"/>
    </location>
</feature>